<dbReference type="PROSITE" id="PS50889">
    <property type="entry name" value="S4"/>
    <property type="match status" value="1"/>
</dbReference>
<accession>A0A455R057</accession>
<dbReference type="GO" id="GO:0003723">
    <property type="term" value="F:RNA binding"/>
    <property type="evidence" value="ECO:0007669"/>
    <property type="project" value="UniProtKB-KW"/>
</dbReference>
<feature type="domain" description="RNA-binding S4" evidence="2">
    <location>
        <begin position="87"/>
        <end position="148"/>
    </location>
</feature>
<dbReference type="Gene3D" id="1.10.1050.10">
    <property type="entry name" value="Ribosomal Protein S4 Delta 41, Chain A, domain 1"/>
    <property type="match status" value="1"/>
</dbReference>
<keyword evidence="1" id="KW-0694">RNA-binding</keyword>
<dbReference type="GO" id="GO:0005840">
    <property type="term" value="C:ribosome"/>
    <property type="evidence" value="ECO:0007669"/>
    <property type="project" value="UniProtKB-KW"/>
</dbReference>
<dbReference type="SUPFAM" id="SSF55174">
    <property type="entry name" value="Alpha-L RNA-binding motif"/>
    <property type="match status" value="1"/>
</dbReference>
<proteinExistence type="predicted"/>
<organism evidence="3">
    <name type="scientific">Babesia rodhaini</name>
    <dbReference type="NCBI Taxonomy" id="5870"/>
    <lineage>
        <taxon>Eukaryota</taxon>
        <taxon>Sar</taxon>
        <taxon>Alveolata</taxon>
        <taxon>Apicomplexa</taxon>
        <taxon>Aconoidasida</taxon>
        <taxon>Piroplasmida</taxon>
        <taxon>Babesiidae</taxon>
        <taxon>Babesia</taxon>
    </lineage>
</organism>
<dbReference type="InterPro" id="IPR036986">
    <property type="entry name" value="S4_RNA-bd_sf"/>
</dbReference>
<gene>
    <name evidence="3" type="primary">rps4</name>
</gene>
<dbReference type="SMART" id="SM00363">
    <property type="entry name" value="S4"/>
    <property type="match status" value="1"/>
</dbReference>
<evidence type="ECO:0000256" key="1">
    <source>
        <dbReference type="PROSITE-ProRule" id="PRU00182"/>
    </source>
</evidence>
<protein>
    <submittedName>
        <fullName evidence="3">Ribosomal protein S4</fullName>
    </submittedName>
</protein>
<sequence>MFIKKINKLKKLNLIFLPGLTLKINKKFKKNKKNLINKNNNILTNILNKEKIIRALHNIKKKNQIKLYKCINTNKNHIGNLIIKLKLRLDYILFISNIYTTINQARQNIKHNYIYINNSIINCSNYLLINKSIIKIKKLINIYKLNNIYYFKLLFKKINIYNKYIIFYIINSLISYNKKILNNHKNITRCFKNNKIIIN</sequence>
<dbReference type="Pfam" id="PF01479">
    <property type="entry name" value="S4"/>
    <property type="match status" value="1"/>
</dbReference>
<name>A0A455R057_BABRO</name>
<dbReference type="Gene3D" id="3.10.290.10">
    <property type="entry name" value="RNA-binding S4 domain"/>
    <property type="match status" value="1"/>
</dbReference>
<dbReference type="CDD" id="cd00165">
    <property type="entry name" value="S4"/>
    <property type="match status" value="1"/>
</dbReference>
<dbReference type="EMBL" id="AB665055">
    <property type="protein sequence ID" value="BBD21424.1"/>
    <property type="molecule type" value="Genomic_DNA"/>
</dbReference>
<keyword evidence="3" id="KW-0687">Ribonucleoprotein</keyword>
<reference evidence="3" key="1">
    <citation type="submission" date="2011-08" db="EMBL/GenBank/DDBJ databases">
        <title>Complete nucleotide sequence of the plastid genome from the apicomplexan parasite Babesia rodhaini.</title>
        <authorList>
            <person name="Hikosaka K."/>
            <person name="Arisue N."/>
            <person name="Tsuji N."/>
            <person name="Horii T."/>
            <person name="Kita K."/>
            <person name="Tanabe K."/>
        </authorList>
    </citation>
    <scope>NUCLEOTIDE SEQUENCE</scope>
    <source>
        <strain evidence="3">Australian</strain>
    </source>
</reference>
<dbReference type="AlphaFoldDB" id="A0A455R057"/>
<dbReference type="InterPro" id="IPR002942">
    <property type="entry name" value="S4_RNA-bd"/>
</dbReference>
<evidence type="ECO:0000313" key="3">
    <source>
        <dbReference type="EMBL" id="BBD21424.1"/>
    </source>
</evidence>
<evidence type="ECO:0000259" key="2">
    <source>
        <dbReference type="SMART" id="SM00363"/>
    </source>
</evidence>
<keyword evidence="3" id="KW-0689">Ribosomal protein</keyword>